<proteinExistence type="predicted"/>
<organism evidence="2 3">
    <name type="scientific">Labrys monachus</name>
    <dbReference type="NCBI Taxonomy" id="217067"/>
    <lineage>
        <taxon>Bacteria</taxon>
        <taxon>Pseudomonadati</taxon>
        <taxon>Pseudomonadota</taxon>
        <taxon>Alphaproteobacteria</taxon>
        <taxon>Hyphomicrobiales</taxon>
        <taxon>Xanthobacteraceae</taxon>
        <taxon>Labrys</taxon>
    </lineage>
</organism>
<dbReference type="SUPFAM" id="SSF54373">
    <property type="entry name" value="FAD-linked reductases, C-terminal domain"/>
    <property type="match status" value="1"/>
</dbReference>
<dbReference type="PRINTS" id="PR00420">
    <property type="entry name" value="RNGMNOXGNASE"/>
</dbReference>
<dbReference type="PANTHER" id="PTHR47469:SF2">
    <property type="entry name" value="OS06G0597600 PROTEIN"/>
    <property type="match status" value="1"/>
</dbReference>
<dbReference type="EMBL" id="JAUSVK010000001">
    <property type="protein sequence ID" value="MDQ0390891.1"/>
    <property type="molecule type" value="Genomic_DNA"/>
</dbReference>
<reference evidence="2 3" key="1">
    <citation type="submission" date="2023-07" db="EMBL/GenBank/DDBJ databases">
        <title>Genomic Encyclopedia of Type Strains, Phase IV (KMG-IV): sequencing the most valuable type-strain genomes for metagenomic binning, comparative biology and taxonomic classification.</title>
        <authorList>
            <person name="Goeker M."/>
        </authorList>
    </citation>
    <scope>NUCLEOTIDE SEQUENCE [LARGE SCALE GENOMIC DNA]</scope>
    <source>
        <strain evidence="2 3">DSM 5896</strain>
    </source>
</reference>
<evidence type="ECO:0000313" key="3">
    <source>
        <dbReference type="Proteomes" id="UP001237448"/>
    </source>
</evidence>
<dbReference type="RefSeq" id="WP_307422377.1">
    <property type="nucleotide sequence ID" value="NZ_JAUSVK010000001.1"/>
</dbReference>
<evidence type="ECO:0000313" key="2">
    <source>
        <dbReference type="EMBL" id="MDQ0390891.1"/>
    </source>
</evidence>
<dbReference type="Proteomes" id="UP001237448">
    <property type="component" value="Unassembled WGS sequence"/>
</dbReference>
<feature type="domain" description="2,6-dihydroxypyridine 3-monooxygenase substrate binding" evidence="1">
    <location>
        <begin position="166"/>
        <end position="292"/>
    </location>
</feature>
<dbReference type="InterPro" id="IPR053212">
    <property type="entry name" value="DHP_3-monooxygenase"/>
</dbReference>
<protein>
    <submittedName>
        <fullName evidence="2">2-polyprenyl-6-methoxyphenol hydroxylase-like FAD-dependent oxidoreductase</fullName>
    </submittedName>
</protein>
<sequence length="372" mass="39885">MKPLRIRIVGGSVGGLFAGVLLQRDGHDVRIYERSAGGLSGRGAGLVGQPDLFRLLRRIGADHVARVGVVAHERIFLDPTGAIESRIQSPQSQISWDYLYDTVAAKFDPANYVLGRPVIDVVDGAHGAQISFGDGSTETVDLVVAADGIGSVVRKALDPEDHDNRFAGYVAWRGLIAETSIPAEASILLNRFAFFTSYGSQALGYLVPGAGGEADIGSRRYNWVWYRQAHAGELPRLFTDRDGAVHRFSLPRGGLSTDRRDAFRAEAATALPPQFLAVVEAEAEPSIQGIFDYESATMVGQSVALLGDAAFVVRPHTAMGVSKAAGDAMALRDSLATASRISDALGQFERQRLPVGLAIAEYGRRLGDDLRP</sequence>
<dbReference type="PANTHER" id="PTHR47469">
    <property type="entry name" value="MONOOXYGENASE-LIKE"/>
    <property type="match status" value="1"/>
</dbReference>
<dbReference type="InterPro" id="IPR054707">
    <property type="entry name" value="DhpH_subs-bd"/>
</dbReference>
<name>A0ABU0F8M8_9HYPH</name>
<dbReference type="SUPFAM" id="SSF51905">
    <property type="entry name" value="FAD/NAD(P)-binding domain"/>
    <property type="match status" value="1"/>
</dbReference>
<comment type="caution">
    <text evidence="2">The sequence shown here is derived from an EMBL/GenBank/DDBJ whole genome shotgun (WGS) entry which is preliminary data.</text>
</comment>
<dbReference type="InterPro" id="IPR036188">
    <property type="entry name" value="FAD/NAD-bd_sf"/>
</dbReference>
<dbReference type="Gene3D" id="3.50.50.60">
    <property type="entry name" value="FAD/NAD(P)-binding domain"/>
    <property type="match status" value="2"/>
</dbReference>
<dbReference type="NCBIfam" id="NF005566">
    <property type="entry name" value="PRK07236.1"/>
    <property type="match status" value="1"/>
</dbReference>
<keyword evidence="3" id="KW-1185">Reference proteome</keyword>
<evidence type="ECO:0000259" key="1">
    <source>
        <dbReference type="Pfam" id="PF22607"/>
    </source>
</evidence>
<gene>
    <name evidence="2" type="ORF">J3R73_000683</name>
</gene>
<accession>A0ABU0F8M8</accession>
<dbReference type="Pfam" id="PF22607">
    <property type="entry name" value="FAD_binding-like"/>
    <property type="match status" value="1"/>
</dbReference>